<keyword evidence="6" id="KW-0131">Cell cycle</keyword>
<dbReference type="RefSeq" id="WP_226392337.1">
    <property type="nucleotide sequence ID" value="NZ_JADCKB010000007.1"/>
</dbReference>
<proteinExistence type="predicted"/>
<dbReference type="PANTHER" id="PTHR34981">
    <property type="entry name" value="CELL DIVISION PROTEIN ZAPA"/>
    <property type="match status" value="1"/>
</dbReference>
<sequence>MENKKVEVKINNVEYTLLTNESEEYVQRVALLVNKRMAQIQEGNKQLSTAMTAVLTSINIADELLKNEGVLDNIRLELKRYMEEAQRSGEELEAKKLEVEKLKEDMHKLQIELAKKETELSSVRRRQG</sequence>
<dbReference type="EMBL" id="JADCKB010000007">
    <property type="protein sequence ID" value="MBE5039773.1"/>
    <property type="molecule type" value="Genomic_DNA"/>
</dbReference>
<comment type="caution">
    <text evidence="11">The sequence shown here is derived from an EMBL/GenBank/DDBJ whole genome shotgun (WGS) entry which is preliminary data.</text>
</comment>
<evidence type="ECO:0000313" key="11">
    <source>
        <dbReference type="EMBL" id="MBE5039773.1"/>
    </source>
</evidence>
<dbReference type="GO" id="GO:0005829">
    <property type="term" value="C:cytosol"/>
    <property type="evidence" value="ECO:0007669"/>
    <property type="project" value="TreeGrafter"/>
</dbReference>
<dbReference type="GO" id="GO:0030428">
    <property type="term" value="C:cell septum"/>
    <property type="evidence" value="ECO:0007669"/>
    <property type="project" value="TreeGrafter"/>
</dbReference>
<name>A0A9D5M1N4_9FIRM</name>
<dbReference type="SUPFAM" id="SSF102829">
    <property type="entry name" value="Cell division protein ZapA-like"/>
    <property type="match status" value="1"/>
</dbReference>
<dbReference type="GO" id="GO:0043093">
    <property type="term" value="P:FtsZ-dependent cytokinesis"/>
    <property type="evidence" value="ECO:0007669"/>
    <property type="project" value="TreeGrafter"/>
</dbReference>
<evidence type="ECO:0000256" key="1">
    <source>
        <dbReference type="ARBA" id="ARBA00004496"/>
    </source>
</evidence>
<comment type="subunit">
    <text evidence="8">Homodimer. Interacts with FtsZ.</text>
</comment>
<keyword evidence="5" id="KW-0717">Septation</keyword>
<protein>
    <recommendedName>
        <fullName evidence="2">Cell division protein ZapA</fullName>
    </recommendedName>
    <alternativeName>
        <fullName evidence="9">Z ring-associated protein ZapA</fullName>
    </alternativeName>
</protein>
<evidence type="ECO:0000256" key="4">
    <source>
        <dbReference type="ARBA" id="ARBA00022618"/>
    </source>
</evidence>
<dbReference type="GO" id="GO:0000917">
    <property type="term" value="P:division septum assembly"/>
    <property type="evidence" value="ECO:0007669"/>
    <property type="project" value="UniProtKB-KW"/>
</dbReference>
<gene>
    <name evidence="11" type="ORF">INF28_04760</name>
</gene>
<organism evidence="11 12">
    <name type="scientific">Ructibacterium gallinarum</name>
    <dbReference type="NCBI Taxonomy" id="2779355"/>
    <lineage>
        <taxon>Bacteria</taxon>
        <taxon>Bacillati</taxon>
        <taxon>Bacillota</taxon>
        <taxon>Clostridia</taxon>
        <taxon>Eubacteriales</taxon>
        <taxon>Oscillospiraceae</taxon>
        <taxon>Ructibacterium</taxon>
    </lineage>
</organism>
<dbReference type="InterPro" id="IPR036192">
    <property type="entry name" value="Cell_div_ZapA-like_sf"/>
</dbReference>
<evidence type="ECO:0000256" key="6">
    <source>
        <dbReference type="ARBA" id="ARBA00023306"/>
    </source>
</evidence>
<dbReference type="GO" id="GO:0000921">
    <property type="term" value="P:septin ring assembly"/>
    <property type="evidence" value="ECO:0007669"/>
    <property type="project" value="TreeGrafter"/>
</dbReference>
<evidence type="ECO:0000313" key="12">
    <source>
        <dbReference type="Proteomes" id="UP000806542"/>
    </source>
</evidence>
<evidence type="ECO:0000256" key="3">
    <source>
        <dbReference type="ARBA" id="ARBA00022490"/>
    </source>
</evidence>
<evidence type="ECO:0000256" key="2">
    <source>
        <dbReference type="ARBA" id="ARBA00015195"/>
    </source>
</evidence>
<dbReference type="InterPro" id="IPR007838">
    <property type="entry name" value="Cell_div_ZapA-like"/>
</dbReference>
<evidence type="ECO:0000256" key="7">
    <source>
        <dbReference type="ARBA" id="ARBA00024910"/>
    </source>
</evidence>
<dbReference type="InterPro" id="IPR053712">
    <property type="entry name" value="Bac_CellDiv_Activator"/>
</dbReference>
<dbReference type="Pfam" id="PF05164">
    <property type="entry name" value="ZapA"/>
    <property type="match status" value="1"/>
</dbReference>
<feature type="coiled-coil region" evidence="10">
    <location>
        <begin position="71"/>
        <end position="126"/>
    </location>
</feature>
<keyword evidence="4 11" id="KW-0132">Cell division</keyword>
<dbReference type="Proteomes" id="UP000806542">
    <property type="component" value="Unassembled WGS sequence"/>
</dbReference>
<reference evidence="11" key="1">
    <citation type="submission" date="2020-10" db="EMBL/GenBank/DDBJ databases">
        <title>ChiBAC.</title>
        <authorList>
            <person name="Zenner C."/>
            <person name="Hitch T.C.A."/>
            <person name="Clavel T."/>
        </authorList>
    </citation>
    <scope>NUCLEOTIDE SEQUENCE</scope>
    <source>
        <strain evidence="11">DSM 107454</strain>
    </source>
</reference>
<keyword evidence="10" id="KW-0175">Coiled coil</keyword>
<evidence type="ECO:0000256" key="5">
    <source>
        <dbReference type="ARBA" id="ARBA00023210"/>
    </source>
</evidence>
<evidence type="ECO:0000256" key="10">
    <source>
        <dbReference type="SAM" id="Coils"/>
    </source>
</evidence>
<evidence type="ECO:0000256" key="8">
    <source>
        <dbReference type="ARBA" id="ARBA00026068"/>
    </source>
</evidence>
<keyword evidence="3" id="KW-0963">Cytoplasm</keyword>
<dbReference type="Gene3D" id="6.10.250.790">
    <property type="match status" value="1"/>
</dbReference>
<accession>A0A9D5M1N4</accession>
<keyword evidence="12" id="KW-1185">Reference proteome</keyword>
<dbReference type="AlphaFoldDB" id="A0A9D5M1N4"/>
<dbReference type="GO" id="GO:0032153">
    <property type="term" value="C:cell division site"/>
    <property type="evidence" value="ECO:0007669"/>
    <property type="project" value="TreeGrafter"/>
</dbReference>
<comment type="function">
    <text evidence="7">Activator of cell division through the inhibition of FtsZ GTPase activity, therefore promoting FtsZ assembly into bundles of protofilaments necessary for the formation of the division Z ring. It is recruited early at mid-cell but it is not essential for cell division.</text>
</comment>
<comment type="subcellular location">
    <subcellularLocation>
        <location evidence="1">Cytoplasm</location>
    </subcellularLocation>
</comment>
<evidence type="ECO:0000256" key="9">
    <source>
        <dbReference type="ARBA" id="ARBA00033158"/>
    </source>
</evidence>
<dbReference type="PANTHER" id="PTHR34981:SF1">
    <property type="entry name" value="CELL DIVISION PROTEIN ZAPA"/>
    <property type="match status" value="1"/>
</dbReference>